<evidence type="ECO:0000313" key="4">
    <source>
        <dbReference type="Proteomes" id="UP000054350"/>
    </source>
</evidence>
<sequence>MQRLNPKLIIVCSIIADHRQALVPRSSTRSAPRRLPGRARAFVGRRRRRIHISPPRGRSITRASIAPTSNRSYGPKTTPPAPTRTCVDDALAPRSLHAVLAVLLHPTTIMSTAPSQPALRASPTPTPDPSAAPAPPSFLVFALTLGGVLLLVAVARIVRHRARARRVARLAQTTSSIHPRVARAALGHVKLTRTISMPDGSRGVVAVPKRAAVRVADAMGYVGRPDPRMLDEVDDEERWGQPAGGVDARSLRVPEAVARREIRVDVGG</sequence>
<evidence type="ECO:0000313" key="3">
    <source>
        <dbReference type="EMBL" id="KNE70981.1"/>
    </source>
</evidence>
<evidence type="ECO:0000256" key="2">
    <source>
        <dbReference type="SAM" id="Phobius"/>
    </source>
</evidence>
<protein>
    <submittedName>
        <fullName evidence="3">Uncharacterized protein</fullName>
    </submittedName>
</protein>
<dbReference type="VEuPathDB" id="FungiDB:AMAG_15241"/>
<reference evidence="4" key="2">
    <citation type="submission" date="2009-11" db="EMBL/GenBank/DDBJ databases">
        <title>The Genome Sequence of Allomyces macrogynus strain ATCC 38327.</title>
        <authorList>
            <consortium name="The Broad Institute Genome Sequencing Platform"/>
            <person name="Russ C."/>
            <person name="Cuomo C."/>
            <person name="Shea T."/>
            <person name="Young S.K."/>
            <person name="Zeng Q."/>
            <person name="Koehrsen M."/>
            <person name="Haas B."/>
            <person name="Borodovsky M."/>
            <person name="Guigo R."/>
            <person name="Alvarado L."/>
            <person name="Berlin A."/>
            <person name="Borenstein D."/>
            <person name="Chen Z."/>
            <person name="Engels R."/>
            <person name="Freedman E."/>
            <person name="Gellesch M."/>
            <person name="Goldberg J."/>
            <person name="Griggs A."/>
            <person name="Gujja S."/>
            <person name="Heiman D."/>
            <person name="Hepburn T."/>
            <person name="Howarth C."/>
            <person name="Jen D."/>
            <person name="Larson L."/>
            <person name="Lewis B."/>
            <person name="Mehta T."/>
            <person name="Park D."/>
            <person name="Pearson M."/>
            <person name="Roberts A."/>
            <person name="Saif S."/>
            <person name="Shenoy N."/>
            <person name="Sisk P."/>
            <person name="Stolte C."/>
            <person name="Sykes S."/>
            <person name="Walk T."/>
            <person name="White J."/>
            <person name="Yandava C."/>
            <person name="Burger G."/>
            <person name="Gray M.W."/>
            <person name="Holland P.W.H."/>
            <person name="King N."/>
            <person name="Lang F.B.F."/>
            <person name="Roger A.J."/>
            <person name="Ruiz-Trillo I."/>
            <person name="Lander E."/>
            <person name="Nusbaum C."/>
        </authorList>
    </citation>
    <scope>NUCLEOTIDE SEQUENCE [LARGE SCALE GENOMIC DNA]</scope>
    <source>
        <strain evidence="4">ATCC 38327</strain>
    </source>
</reference>
<reference evidence="3 4" key="1">
    <citation type="submission" date="2009-11" db="EMBL/GenBank/DDBJ databases">
        <title>Annotation of Allomyces macrogynus ATCC 38327.</title>
        <authorList>
            <consortium name="The Broad Institute Genome Sequencing Platform"/>
            <person name="Russ C."/>
            <person name="Cuomo C."/>
            <person name="Burger G."/>
            <person name="Gray M.W."/>
            <person name="Holland P.W.H."/>
            <person name="King N."/>
            <person name="Lang F.B.F."/>
            <person name="Roger A.J."/>
            <person name="Ruiz-Trillo I."/>
            <person name="Young S.K."/>
            <person name="Zeng Q."/>
            <person name="Gargeya S."/>
            <person name="Fitzgerald M."/>
            <person name="Haas B."/>
            <person name="Abouelleil A."/>
            <person name="Alvarado L."/>
            <person name="Arachchi H.M."/>
            <person name="Berlin A."/>
            <person name="Chapman S.B."/>
            <person name="Gearin G."/>
            <person name="Goldberg J."/>
            <person name="Griggs A."/>
            <person name="Gujja S."/>
            <person name="Hansen M."/>
            <person name="Heiman D."/>
            <person name="Howarth C."/>
            <person name="Larimer J."/>
            <person name="Lui A."/>
            <person name="MacDonald P.J.P."/>
            <person name="McCowen C."/>
            <person name="Montmayeur A."/>
            <person name="Murphy C."/>
            <person name="Neiman D."/>
            <person name="Pearson M."/>
            <person name="Priest M."/>
            <person name="Roberts A."/>
            <person name="Saif S."/>
            <person name="Shea T."/>
            <person name="Sisk P."/>
            <person name="Stolte C."/>
            <person name="Sykes S."/>
            <person name="Wortman J."/>
            <person name="Nusbaum C."/>
            <person name="Birren B."/>
        </authorList>
    </citation>
    <scope>NUCLEOTIDE SEQUENCE [LARGE SCALE GENOMIC DNA]</scope>
    <source>
        <strain evidence="3 4">ATCC 38327</strain>
    </source>
</reference>
<dbReference type="AlphaFoldDB" id="A0A0L0T8G2"/>
<feature type="transmembrane region" description="Helical" evidence="2">
    <location>
        <begin position="138"/>
        <end position="158"/>
    </location>
</feature>
<keyword evidence="2" id="KW-0812">Transmembrane</keyword>
<dbReference type="EMBL" id="GG745369">
    <property type="protein sequence ID" value="KNE70981.1"/>
    <property type="molecule type" value="Genomic_DNA"/>
</dbReference>
<proteinExistence type="predicted"/>
<keyword evidence="2" id="KW-1133">Transmembrane helix</keyword>
<feature type="region of interest" description="Disordered" evidence="1">
    <location>
        <begin position="52"/>
        <end position="83"/>
    </location>
</feature>
<accession>A0A0L0T8G2</accession>
<organism evidence="3 4">
    <name type="scientific">Allomyces macrogynus (strain ATCC 38327)</name>
    <name type="common">Allomyces javanicus var. macrogynus</name>
    <dbReference type="NCBI Taxonomy" id="578462"/>
    <lineage>
        <taxon>Eukaryota</taxon>
        <taxon>Fungi</taxon>
        <taxon>Fungi incertae sedis</taxon>
        <taxon>Blastocladiomycota</taxon>
        <taxon>Blastocladiomycetes</taxon>
        <taxon>Blastocladiales</taxon>
        <taxon>Blastocladiaceae</taxon>
        <taxon>Allomyces</taxon>
    </lineage>
</organism>
<keyword evidence="4" id="KW-1185">Reference proteome</keyword>
<gene>
    <name evidence="3" type="ORF">AMAG_15241</name>
</gene>
<dbReference type="Proteomes" id="UP000054350">
    <property type="component" value="Unassembled WGS sequence"/>
</dbReference>
<name>A0A0L0T8G2_ALLM3</name>
<evidence type="ECO:0000256" key="1">
    <source>
        <dbReference type="SAM" id="MobiDB-lite"/>
    </source>
</evidence>
<keyword evidence="2" id="KW-0472">Membrane</keyword>